<reference evidence="5" key="1">
    <citation type="journal article" date="2019" name="Int. J. Syst. Evol. Microbiol.">
        <title>The Global Catalogue of Microorganisms (GCM) 10K type strain sequencing project: providing services to taxonomists for standard genome sequencing and annotation.</title>
        <authorList>
            <consortium name="The Broad Institute Genomics Platform"/>
            <consortium name="The Broad Institute Genome Sequencing Center for Infectious Disease"/>
            <person name="Wu L."/>
            <person name="Ma J."/>
        </authorList>
    </citation>
    <scope>NUCLEOTIDE SEQUENCE [LARGE SCALE GENOMIC DNA]</scope>
    <source>
        <strain evidence="5">JCM 9651</strain>
    </source>
</reference>
<evidence type="ECO:0000313" key="4">
    <source>
        <dbReference type="EMBL" id="GAA3379116.1"/>
    </source>
</evidence>
<feature type="domain" description="Peptidoglycan binding-like" evidence="3">
    <location>
        <begin position="225"/>
        <end position="283"/>
    </location>
</feature>
<feature type="compositionally biased region" description="Basic residues" evidence="1">
    <location>
        <begin position="79"/>
        <end position="90"/>
    </location>
</feature>
<keyword evidence="2" id="KW-0472">Membrane</keyword>
<evidence type="ECO:0000259" key="3">
    <source>
        <dbReference type="Pfam" id="PF01471"/>
    </source>
</evidence>
<dbReference type="Pfam" id="PF01471">
    <property type="entry name" value="PG_binding_1"/>
    <property type="match status" value="1"/>
</dbReference>
<dbReference type="SUPFAM" id="SSF47090">
    <property type="entry name" value="PGBD-like"/>
    <property type="match status" value="1"/>
</dbReference>
<dbReference type="RefSeq" id="WP_345043703.1">
    <property type="nucleotide sequence ID" value="NZ_BAAAYL010000001.1"/>
</dbReference>
<dbReference type="EMBL" id="BAAAYL010000001">
    <property type="protein sequence ID" value="GAA3379116.1"/>
    <property type="molecule type" value="Genomic_DNA"/>
</dbReference>
<organism evidence="4 5">
    <name type="scientific">Streptomyces sannanensis</name>
    <dbReference type="NCBI Taxonomy" id="285536"/>
    <lineage>
        <taxon>Bacteria</taxon>
        <taxon>Bacillati</taxon>
        <taxon>Actinomycetota</taxon>
        <taxon>Actinomycetes</taxon>
        <taxon>Kitasatosporales</taxon>
        <taxon>Streptomycetaceae</taxon>
        <taxon>Streptomyces</taxon>
    </lineage>
</organism>
<feature type="region of interest" description="Disordered" evidence="1">
    <location>
        <begin position="106"/>
        <end position="227"/>
    </location>
</feature>
<keyword evidence="5" id="KW-1185">Reference proteome</keyword>
<sequence length="290" mass="29213">MAAGISENDGVPTGGHAEWNTEQTDGSTVRPLIGIADGGPDEADLGLFATQQFADGTAEIPRQSPDPYEPRPAGTGGPGRRRRAKRRTRKGLVVAVAVVAAVVTAGIVGLADGTPSDKVRDDLSAPDDGSAVPGLLMPSHEASGADATRTAAPTASHTSGAAASPGSSPSPQTSSGLPSVPATPAATGSPGAGSPSRPGSPSSPARDNGDDGPVADGTVLKPGYRGSEVVELQERLRQVGLYDGPSDGKYDGGVKSAVQRYQQGYQVTGDETGFYGPNTRRSLESRTSGS</sequence>
<comment type="caution">
    <text evidence="4">The sequence shown here is derived from an EMBL/GenBank/DDBJ whole genome shotgun (WGS) entry which is preliminary data.</text>
</comment>
<dbReference type="InterPro" id="IPR036366">
    <property type="entry name" value="PGBDSf"/>
</dbReference>
<feature type="region of interest" description="Disordered" evidence="1">
    <location>
        <begin position="1"/>
        <end position="90"/>
    </location>
</feature>
<keyword evidence="2" id="KW-1133">Transmembrane helix</keyword>
<dbReference type="InterPro" id="IPR002477">
    <property type="entry name" value="Peptidoglycan-bd-like"/>
</dbReference>
<dbReference type="InterPro" id="IPR036365">
    <property type="entry name" value="PGBD-like_sf"/>
</dbReference>
<dbReference type="Proteomes" id="UP001499990">
    <property type="component" value="Unassembled WGS sequence"/>
</dbReference>
<protein>
    <recommendedName>
        <fullName evidence="3">Peptidoglycan binding-like domain-containing protein</fullName>
    </recommendedName>
</protein>
<keyword evidence="2" id="KW-0812">Transmembrane</keyword>
<evidence type="ECO:0000256" key="1">
    <source>
        <dbReference type="SAM" id="MobiDB-lite"/>
    </source>
</evidence>
<name>A0ABP6SLI7_9ACTN</name>
<proteinExistence type="predicted"/>
<gene>
    <name evidence="4" type="ORF">GCM10020367_61390</name>
</gene>
<dbReference type="Gene3D" id="1.10.101.10">
    <property type="entry name" value="PGBD-like superfamily/PGBD"/>
    <property type="match status" value="1"/>
</dbReference>
<feature type="region of interest" description="Disordered" evidence="1">
    <location>
        <begin position="268"/>
        <end position="290"/>
    </location>
</feature>
<accession>A0ABP6SLI7</accession>
<feature type="transmembrane region" description="Helical" evidence="2">
    <location>
        <begin position="91"/>
        <end position="111"/>
    </location>
</feature>
<feature type="compositionally biased region" description="Low complexity" evidence="1">
    <location>
        <begin position="150"/>
        <end position="206"/>
    </location>
</feature>
<evidence type="ECO:0000256" key="2">
    <source>
        <dbReference type="SAM" id="Phobius"/>
    </source>
</evidence>
<evidence type="ECO:0000313" key="5">
    <source>
        <dbReference type="Proteomes" id="UP001499990"/>
    </source>
</evidence>